<dbReference type="Gene3D" id="3.40.50.12580">
    <property type="match status" value="1"/>
</dbReference>
<evidence type="ECO:0000256" key="4">
    <source>
        <dbReference type="ARBA" id="ARBA00022679"/>
    </source>
</evidence>
<evidence type="ECO:0000256" key="3">
    <source>
        <dbReference type="ARBA" id="ARBA00022475"/>
    </source>
</evidence>
<dbReference type="EMBL" id="JEOB01000003">
    <property type="protein sequence ID" value="EXM38879.1"/>
    <property type="molecule type" value="Genomic_DNA"/>
</dbReference>
<dbReference type="Gene3D" id="3.40.50.11820">
    <property type="match status" value="1"/>
</dbReference>
<name>A0A011UE26_RUMAL</name>
<sequence length="424" mass="49697">MSEYKVKGKLGQIQRRAAEKSFFKFTFMRARQKTDLLISYLMKKYISYSTRDKVEKNKIVFMHYNNVYECNPKYICDEIIRQGLNYDIVFVTTKKIMDSLPLPFPPEVRVVRRNSLEHFYEMATARVWVDNAVNFPWNYVPKKGNQIYINTWHGSMGLKKIDPDAVSDKHWRKCAETAGRITNFMISNSSFETMVYRTTYWKSKRVRVLEYGHPRNDVLFCSDEEKKAIKAKVCDFFDIEEDCNLILYAPTFRDARNLDCYDIDYNRILEAARKRFGGKWKIINRYHFKVANKLANVKAVRNNPDILQGNLYPDIQELMAACDMGITDYSSWICDFVLTGRPGFIYANDLKSYDKERGFYYPLDSTPFPIAENNDQMEANILAFDDKKYADDVKQFLADRGSREDGKAAARVVGLIKKYMTESK</sequence>
<dbReference type="InterPro" id="IPR007554">
    <property type="entry name" value="Glycerophosphate_synth"/>
</dbReference>
<gene>
    <name evidence="7" type="ORF">RASY3_11110</name>
</gene>
<dbReference type="InterPro" id="IPR043149">
    <property type="entry name" value="TagF_N"/>
</dbReference>
<comment type="similarity">
    <text evidence="2">Belongs to the CDP-glycerol glycerophosphotransferase family.</text>
</comment>
<keyword evidence="8" id="KW-1185">Reference proteome</keyword>
<protein>
    <submittedName>
        <fullName evidence="7">CDP-glycerol:glycerophosphate glycerophosphotransferase</fullName>
    </submittedName>
</protein>
<evidence type="ECO:0000313" key="7">
    <source>
        <dbReference type="EMBL" id="EXM38879.1"/>
    </source>
</evidence>
<dbReference type="GO" id="GO:0005886">
    <property type="term" value="C:plasma membrane"/>
    <property type="evidence" value="ECO:0007669"/>
    <property type="project" value="UniProtKB-SubCell"/>
</dbReference>
<accession>A0A011UE26</accession>
<dbReference type="InterPro" id="IPR051612">
    <property type="entry name" value="Teichoic_Acid_Biosynth"/>
</dbReference>
<keyword evidence="4 7" id="KW-0808">Transferase</keyword>
<dbReference type="PATRIC" id="fig|1341156.4.peg.2166"/>
<dbReference type="PANTHER" id="PTHR37316">
    <property type="entry name" value="TEICHOIC ACID GLYCEROL-PHOSPHATE PRIMASE"/>
    <property type="match status" value="1"/>
</dbReference>
<dbReference type="GO" id="GO:0047355">
    <property type="term" value="F:CDP-glycerol glycerophosphotransferase activity"/>
    <property type="evidence" value="ECO:0007669"/>
    <property type="project" value="InterPro"/>
</dbReference>
<evidence type="ECO:0000313" key="8">
    <source>
        <dbReference type="Proteomes" id="UP000021369"/>
    </source>
</evidence>
<comment type="caution">
    <text evidence="7">The sequence shown here is derived from an EMBL/GenBank/DDBJ whole genome shotgun (WGS) entry which is preliminary data.</text>
</comment>
<organism evidence="7 8">
    <name type="scientific">Ruminococcus albus SY3</name>
    <dbReference type="NCBI Taxonomy" id="1341156"/>
    <lineage>
        <taxon>Bacteria</taxon>
        <taxon>Bacillati</taxon>
        <taxon>Bacillota</taxon>
        <taxon>Clostridia</taxon>
        <taxon>Eubacteriales</taxon>
        <taxon>Oscillospiraceae</taxon>
        <taxon>Ruminococcus</taxon>
    </lineage>
</organism>
<reference evidence="7 8" key="1">
    <citation type="submission" date="2013-06" db="EMBL/GenBank/DDBJ databases">
        <title>Rumen cellulosomics: divergent fiber-degrading strategies revealed by comparative genome-wide analysis of six Ruminococcal strains.</title>
        <authorList>
            <person name="Dassa B."/>
            <person name="Borovok I."/>
            <person name="Lamed R."/>
            <person name="Flint H."/>
            <person name="Yeoman C.J."/>
            <person name="White B."/>
            <person name="Bayer E.A."/>
        </authorList>
    </citation>
    <scope>NUCLEOTIDE SEQUENCE [LARGE SCALE GENOMIC DNA]</scope>
    <source>
        <strain evidence="7 8">SY3</strain>
    </source>
</reference>
<evidence type="ECO:0000256" key="1">
    <source>
        <dbReference type="ARBA" id="ARBA00004202"/>
    </source>
</evidence>
<keyword evidence="5" id="KW-0777">Teichoic acid biosynthesis</keyword>
<dbReference type="RefSeq" id="WP_037288164.1">
    <property type="nucleotide sequence ID" value="NZ_JEOB01000003.1"/>
</dbReference>
<dbReference type="SUPFAM" id="SSF53756">
    <property type="entry name" value="UDP-Glycosyltransferase/glycogen phosphorylase"/>
    <property type="match status" value="1"/>
</dbReference>
<dbReference type="GO" id="GO:0019350">
    <property type="term" value="P:teichoic acid biosynthetic process"/>
    <property type="evidence" value="ECO:0007669"/>
    <property type="project" value="UniProtKB-KW"/>
</dbReference>
<dbReference type="OrthoDB" id="9807097at2"/>
<keyword evidence="3" id="KW-1003">Cell membrane</keyword>
<dbReference type="PANTHER" id="PTHR37316:SF3">
    <property type="entry name" value="TEICHOIC ACID GLYCEROL-PHOSPHATE TRANSFERASE"/>
    <property type="match status" value="1"/>
</dbReference>
<proteinExistence type="inferred from homology"/>
<dbReference type="Proteomes" id="UP000021369">
    <property type="component" value="Unassembled WGS sequence"/>
</dbReference>
<dbReference type="InterPro" id="IPR043148">
    <property type="entry name" value="TagF_C"/>
</dbReference>
<comment type="subcellular location">
    <subcellularLocation>
        <location evidence="1">Cell membrane</location>
        <topology evidence="1">Peripheral membrane protein</topology>
    </subcellularLocation>
</comment>
<keyword evidence="6" id="KW-0472">Membrane</keyword>
<evidence type="ECO:0000256" key="2">
    <source>
        <dbReference type="ARBA" id="ARBA00010488"/>
    </source>
</evidence>
<evidence type="ECO:0000256" key="6">
    <source>
        <dbReference type="ARBA" id="ARBA00023136"/>
    </source>
</evidence>
<evidence type="ECO:0000256" key="5">
    <source>
        <dbReference type="ARBA" id="ARBA00022944"/>
    </source>
</evidence>
<dbReference type="AlphaFoldDB" id="A0A011UE26"/>
<dbReference type="Pfam" id="PF04464">
    <property type="entry name" value="Glyphos_transf"/>
    <property type="match status" value="1"/>
</dbReference>